<keyword evidence="3" id="KW-0378">Hydrolase</keyword>
<evidence type="ECO:0000259" key="6">
    <source>
        <dbReference type="Pfam" id="PF00884"/>
    </source>
</evidence>
<protein>
    <submittedName>
        <fullName evidence="7">Sulfatase</fullName>
    </submittedName>
</protein>
<dbReference type="SUPFAM" id="SSF53649">
    <property type="entry name" value="Alkaline phosphatase-like"/>
    <property type="match status" value="1"/>
</dbReference>
<feature type="chain" id="PRO_5047419613" evidence="5">
    <location>
        <begin position="30"/>
        <end position="512"/>
    </location>
</feature>
<evidence type="ECO:0000256" key="4">
    <source>
        <dbReference type="ARBA" id="ARBA00023180"/>
    </source>
</evidence>
<comment type="similarity">
    <text evidence="1">Belongs to the sulfatase family.</text>
</comment>
<feature type="signal peptide" evidence="5">
    <location>
        <begin position="1"/>
        <end position="29"/>
    </location>
</feature>
<proteinExistence type="inferred from homology"/>
<comment type="caution">
    <text evidence="7">The sequence shown here is derived from an EMBL/GenBank/DDBJ whole genome shotgun (WGS) entry which is preliminary data.</text>
</comment>
<accession>A0ABV5EZQ9</accession>
<dbReference type="PROSITE" id="PS00523">
    <property type="entry name" value="SULFATASE_1"/>
    <property type="match status" value="1"/>
</dbReference>
<evidence type="ECO:0000256" key="1">
    <source>
        <dbReference type="ARBA" id="ARBA00008779"/>
    </source>
</evidence>
<gene>
    <name evidence="7" type="ORF">ACFFVB_06240</name>
</gene>
<sequence>MKLNVFNKNRFFLSLFVLGMLVFSESVVAQQSASNDKKNLKLKQVKGAKKRNVIFILTDDHRHDFMGFTGKVPWLKTPNLDKFAAEGAHMKNAFVTTSLCSPSRASILTGQYSHVHTIVDNVAPNPGNLTFFPEYLQKAGYQTAFFGKWHMGDHNDSPRPGFNHWESFAGQGDYYAPNLNINGKNVQYDEETYVTDLLTDHAVDWLDNRDTEKPFFMYLSHKAVHAMFLPAKRHEGMYAGKKIDKPDSYTQTIGSEYKKLNWPDWVKRQRDSWHGVDYMYHGTADGTFDDLVQRYCETLMGVDDSVGTVMEWLKANGLDESTMVVYMGDNGFSWGEHGLIDKRHFYEESVKVPMLVHCPEVFEGGQTVERMVQNVDIAPTILSLAGLEKPEYMPGKSFVQLLQGNETEWRDRIFYEYYFEYDFPMTPTVFGVRTDKYKYIRYNGIWDTNELYDLENDPNELVNLIDKPELQSMIKDFANSLYDWLEDTNGMQIPLKRNVFHRIGDYEHAEQY</sequence>
<dbReference type="InterPro" id="IPR000917">
    <property type="entry name" value="Sulfatase_N"/>
</dbReference>
<dbReference type="InterPro" id="IPR024607">
    <property type="entry name" value="Sulfatase_CS"/>
</dbReference>
<dbReference type="CDD" id="cd16031">
    <property type="entry name" value="G6S_like"/>
    <property type="match status" value="1"/>
</dbReference>
<evidence type="ECO:0000313" key="7">
    <source>
        <dbReference type="EMBL" id="MFB9052676.1"/>
    </source>
</evidence>
<dbReference type="EMBL" id="JBHMEZ010000003">
    <property type="protein sequence ID" value="MFB9052676.1"/>
    <property type="molecule type" value="Genomic_DNA"/>
</dbReference>
<keyword evidence="2 5" id="KW-0732">Signal</keyword>
<dbReference type="Proteomes" id="UP001589605">
    <property type="component" value="Unassembled WGS sequence"/>
</dbReference>
<evidence type="ECO:0000256" key="2">
    <source>
        <dbReference type="ARBA" id="ARBA00022729"/>
    </source>
</evidence>
<keyword evidence="8" id="KW-1185">Reference proteome</keyword>
<name>A0ABV5EZQ9_9FLAO</name>
<feature type="domain" description="Sulfatase N-terminal" evidence="6">
    <location>
        <begin position="51"/>
        <end position="386"/>
    </location>
</feature>
<keyword evidence="4" id="KW-0325">Glycoprotein</keyword>
<dbReference type="Gene3D" id="3.40.720.10">
    <property type="entry name" value="Alkaline Phosphatase, subunit A"/>
    <property type="match status" value="1"/>
</dbReference>
<reference evidence="7 8" key="1">
    <citation type="submission" date="2024-09" db="EMBL/GenBank/DDBJ databases">
        <authorList>
            <person name="Sun Q."/>
            <person name="Mori K."/>
        </authorList>
    </citation>
    <scope>NUCLEOTIDE SEQUENCE [LARGE SCALE GENOMIC DNA]</scope>
    <source>
        <strain evidence="7 8">CECT 8286</strain>
    </source>
</reference>
<dbReference type="PANTHER" id="PTHR43108">
    <property type="entry name" value="N-ACETYLGLUCOSAMINE-6-SULFATASE FAMILY MEMBER"/>
    <property type="match status" value="1"/>
</dbReference>
<dbReference type="RefSeq" id="WP_382381856.1">
    <property type="nucleotide sequence ID" value="NZ_JBHMEZ010000003.1"/>
</dbReference>
<dbReference type="Pfam" id="PF00884">
    <property type="entry name" value="Sulfatase"/>
    <property type="match status" value="1"/>
</dbReference>
<organism evidence="7 8">
    <name type="scientific">Formosa undariae</name>
    <dbReference type="NCBI Taxonomy" id="1325436"/>
    <lineage>
        <taxon>Bacteria</taxon>
        <taxon>Pseudomonadati</taxon>
        <taxon>Bacteroidota</taxon>
        <taxon>Flavobacteriia</taxon>
        <taxon>Flavobacteriales</taxon>
        <taxon>Flavobacteriaceae</taxon>
        <taxon>Formosa</taxon>
    </lineage>
</organism>
<evidence type="ECO:0000256" key="5">
    <source>
        <dbReference type="SAM" id="SignalP"/>
    </source>
</evidence>
<dbReference type="PANTHER" id="PTHR43108:SF8">
    <property type="entry name" value="SD21168P"/>
    <property type="match status" value="1"/>
</dbReference>
<dbReference type="InterPro" id="IPR017850">
    <property type="entry name" value="Alkaline_phosphatase_core_sf"/>
</dbReference>
<evidence type="ECO:0000313" key="8">
    <source>
        <dbReference type="Proteomes" id="UP001589605"/>
    </source>
</evidence>
<evidence type="ECO:0000256" key="3">
    <source>
        <dbReference type="ARBA" id="ARBA00022801"/>
    </source>
</evidence>